<sequence length="347" mass="38514">MRTLKRIAALFLIGVLSAGTTVLAEEKTKEFRESWLNNEVSSLEIDNRFGEVKINNIEGDSVIIHVEITVDAPNERKADELLDMIEVNIRKSGSLVKAVTEIERNFKSQRKFSIDYEVNIPSDKDLKINNKYGNTIVGRLTGNGEFICKYGNFTAYELTTPESGSLNLTLAYGNANIGEVSHMDVDVSYSPIDIEEASSLNIESKYSNITVEECKSVIIESKYDKFKFEELESLSAQIKYTNIKIEELAKSLKVESGYGGIKVEEVGPNFDFIDITNSYGQISLGLDDASYSLDASCDYCGVSYPEDEFTGNRIKDNHKSTVVGKVGSGDGGQVTVRSRYGDIKLDE</sequence>
<keyword evidence="1" id="KW-0732">Signal</keyword>
<dbReference type="KEGG" id="drc:G0Q07_09240"/>
<feature type="signal peptide" evidence="1">
    <location>
        <begin position="1"/>
        <end position="24"/>
    </location>
</feature>
<protein>
    <recommendedName>
        <fullName evidence="4">Adhesin domain-containing protein</fullName>
    </recommendedName>
</protein>
<reference evidence="2 3" key="1">
    <citation type="submission" date="2020-02" db="EMBL/GenBank/DDBJ databases">
        <title>Genome sequencing for Draconibacterium sp. strain M1.</title>
        <authorList>
            <person name="Park S.-J."/>
        </authorList>
    </citation>
    <scope>NUCLEOTIDE SEQUENCE [LARGE SCALE GENOMIC DNA]</scope>
    <source>
        <strain evidence="2 3">M1</strain>
    </source>
</reference>
<dbReference type="AlphaFoldDB" id="A0A6C0RCR3"/>
<proteinExistence type="predicted"/>
<dbReference type="Proteomes" id="UP000474630">
    <property type="component" value="Chromosome"/>
</dbReference>
<organism evidence="2 3">
    <name type="scientific">Draconibacterium halophilum</name>
    <dbReference type="NCBI Taxonomy" id="2706887"/>
    <lineage>
        <taxon>Bacteria</taxon>
        <taxon>Pseudomonadati</taxon>
        <taxon>Bacteroidota</taxon>
        <taxon>Bacteroidia</taxon>
        <taxon>Marinilabiliales</taxon>
        <taxon>Prolixibacteraceae</taxon>
        <taxon>Draconibacterium</taxon>
    </lineage>
</organism>
<dbReference type="RefSeq" id="WP_163345820.1">
    <property type="nucleotide sequence ID" value="NZ_CP048409.1"/>
</dbReference>
<evidence type="ECO:0000313" key="2">
    <source>
        <dbReference type="EMBL" id="QIA07899.1"/>
    </source>
</evidence>
<evidence type="ECO:0000256" key="1">
    <source>
        <dbReference type="SAM" id="SignalP"/>
    </source>
</evidence>
<dbReference type="EMBL" id="CP048409">
    <property type="protein sequence ID" value="QIA07899.1"/>
    <property type="molecule type" value="Genomic_DNA"/>
</dbReference>
<gene>
    <name evidence="2" type="ORF">G0Q07_09240</name>
</gene>
<feature type="chain" id="PRO_5025355798" description="Adhesin domain-containing protein" evidence="1">
    <location>
        <begin position="25"/>
        <end position="347"/>
    </location>
</feature>
<accession>A0A6C0RCR3</accession>
<evidence type="ECO:0008006" key="4">
    <source>
        <dbReference type="Google" id="ProtNLM"/>
    </source>
</evidence>
<keyword evidence="3" id="KW-1185">Reference proteome</keyword>
<evidence type="ECO:0000313" key="3">
    <source>
        <dbReference type="Proteomes" id="UP000474630"/>
    </source>
</evidence>
<name>A0A6C0RCR3_9BACT</name>